<feature type="transmembrane region" description="Helical" evidence="1">
    <location>
        <begin position="37"/>
        <end position="55"/>
    </location>
</feature>
<accession>X1KHD9</accession>
<reference evidence="2" key="1">
    <citation type="journal article" date="2014" name="Front. Microbiol.">
        <title>High frequency of phylogenetically diverse reductive dehalogenase-homologous genes in deep subseafloor sedimentary metagenomes.</title>
        <authorList>
            <person name="Kawai M."/>
            <person name="Futagami T."/>
            <person name="Toyoda A."/>
            <person name="Takaki Y."/>
            <person name="Nishi S."/>
            <person name="Hori S."/>
            <person name="Arai W."/>
            <person name="Tsubouchi T."/>
            <person name="Morono Y."/>
            <person name="Uchiyama I."/>
            <person name="Ito T."/>
            <person name="Fujiyama A."/>
            <person name="Inagaki F."/>
            <person name="Takami H."/>
        </authorList>
    </citation>
    <scope>NUCLEOTIDE SEQUENCE</scope>
    <source>
        <strain evidence="2">Expedition CK06-06</strain>
    </source>
</reference>
<keyword evidence="1" id="KW-1133">Transmembrane helix</keyword>
<sequence length="81" mass="9474">MRITNRRRGLFMVKILELLISMIIGGVVFLFAKESVATAMGLWAFTSIWFLSKVWRRVVNIEKNYSELKQYTTQSMSKNKP</sequence>
<comment type="caution">
    <text evidence="2">The sequence shown here is derived from an EMBL/GenBank/DDBJ whole genome shotgun (WGS) entry which is preliminary data.</text>
</comment>
<gene>
    <name evidence="2" type="ORF">S06H3_00465</name>
</gene>
<keyword evidence="1" id="KW-0472">Membrane</keyword>
<feature type="non-terminal residue" evidence="2">
    <location>
        <position position="81"/>
    </location>
</feature>
<evidence type="ECO:0000256" key="1">
    <source>
        <dbReference type="SAM" id="Phobius"/>
    </source>
</evidence>
<keyword evidence="1" id="KW-0812">Transmembrane</keyword>
<feature type="transmembrane region" description="Helical" evidence="1">
    <location>
        <begin position="12"/>
        <end position="31"/>
    </location>
</feature>
<protein>
    <submittedName>
        <fullName evidence="2">Uncharacterized protein</fullName>
    </submittedName>
</protein>
<proteinExistence type="predicted"/>
<dbReference type="EMBL" id="BARV01000082">
    <property type="protein sequence ID" value="GAH93030.1"/>
    <property type="molecule type" value="Genomic_DNA"/>
</dbReference>
<evidence type="ECO:0000313" key="2">
    <source>
        <dbReference type="EMBL" id="GAH93030.1"/>
    </source>
</evidence>
<name>X1KHD9_9ZZZZ</name>
<organism evidence="2">
    <name type="scientific">marine sediment metagenome</name>
    <dbReference type="NCBI Taxonomy" id="412755"/>
    <lineage>
        <taxon>unclassified sequences</taxon>
        <taxon>metagenomes</taxon>
        <taxon>ecological metagenomes</taxon>
    </lineage>
</organism>
<dbReference type="AlphaFoldDB" id="X1KHD9"/>